<proteinExistence type="predicted"/>
<comment type="caution">
    <text evidence="1">The sequence shown here is derived from an EMBL/GenBank/DDBJ whole genome shotgun (WGS) entry which is preliminary data.</text>
</comment>
<dbReference type="Proteomes" id="UP000259173">
    <property type="component" value="Unassembled WGS sequence"/>
</dbReference>
<accession>A0A3B9L4A1</accession>
<dbReference type="Gene3D" id="1.10.275.10">
    <property type="entry name" value="Fumarase/aspartase (N-terminal domain)"/>
    <property type="match status" value="1"/>
</dbReference>
<dbReference type="SUPFAM" id="SSF48557">
    <property type="entry name" value="L-aspartase-like"/>
    <property type="match status" value="1"/>
</dbReference>
<feature type="non-terminal residue" evidence="1">
    <location>
        <position position="61"/>
    </location>
</feature>
<name>A0A3B9L4A1_9PROT</name>
<dbReference type="InterPro" id="IPR008948">
    <property type="entry name" value="L-Aspartase-like"/>
</dbReference>
<evidence type="ECO:0000313" key="1">
    <source>
        <dbReference type="EMBL" id="HAE95303.1"/>
    </source>
</evidence>
<keyword evidence="1" id="KW-0456">Lyase</keyword>
<sequence>MIPRYTRPEMAAIWSPKSKFGIWLEIETLAAEAMEQKGLIPAGVTAAVRERAGFDVDRIDE</sequence>
<dbReference type="GO" id="GO:0016829">
    <property type="term" value="F:lyase activity"/>
    <property type="evidence" value="ECO:0007669"/>
    <property type="project" value="UniProtKB-KW"/>
</dbReference>
<evidence type="ECO:0000313" key="2">
    <source>
        <dbReference type="Proteomes" id="UP000259173"/>
    </source>
</evidence>
<dbReference type="EMBL" id="DMBR01000368">
    <property type="protein sequence ID" value="HAE95303.1"/>
    <property type="molecule type" value="Genomic_DNA"/>
</dbReference>
<dbReference type="InterPro" id="IPR024083">
    <property type="entry name" value="Fumarase/histidase_N"/>
</dbReference>
<organism evidence="1 2">
    <name type="scientific">Hyphomonas atlantica</name>
    <dbReference type="NCBI Taxonomy" id="1280948"/>
    <lineage>
        <taxon>Bacteria</taxon>
        <taxon>Pseudomonadati</taxon>
        <taxon>Pseudomonadota</taxon>
        <taxon>Alphaproteobacteria</taxon>
        <taxon>Hyphomonadales</taxon>
        <taxon>Hyphomonadaceae</taxon>
        <taxon>Hyphomonas</taxon>
    </lineage>
</organism>
<reference evidence="1 2" key="1">
    <citation type="journal article" date="2018" name="Nat. Biotechnol.">
        <title>A standardized bacterial taxonomy based on genome phylogeny substantially revises the tree of life.</title>
        <authorList>
            <person name="Parks D.H."/>
            <person name="Chuvochina M."/>
            <person name="Waite D.W."/>
            <person name="Rinke C."/>
            <person name="Skarshewski A."/>
            <person name="Chaumeil P.A."/>
            <person name="Hugenholtz P."/>
        </authorList>
    </citation>
    <scope>NUCLEOTIDE SEQUENCE [LARGE SCALE GENOMIC DNA]</scope>
    <source>
        <strain evidence="1">UBA8557</strain>
    </source>
</reference>
<protein>
    <submittedName>
        <fullName evidence="1">Adenylosuccinate lyase</fullName>
    </submittedName>
</protein>
<gene>
    <name evidence="1" type="ORF">DCG65_12140</name>
</gene>
<dbReference type="AlphaFoldDB" id="A0A3B9L4A1"/>